<gene>
    <name evidence="8" type="ORF">DWX31_19345</name>
</gene>
<accession>A0A3E3DI12</accession>
<keyword evidence="5" id="KW-0411">Iron-sulfur</keyword>
<keyword evidence="6" id="KW-0456">Lyase</keyword>
<dbReference type="OrthoDB" id="9798978at2"/>
<protein>
    <submittedName>
        <fullName evidence="8">Fumarate hydratase</fullName>
    </submittedName>
</protein>
<evidence type="ECO:0000256" key="2">
    <source>
        <dbReference type="ARBA" id="ARBA00022485"/>
    </source>
</evidence>
<evidence type="ECO:0000313" key="8">
    <source>
        <dbReference type="EMBL" id="RGD68931.1"/>
    </source>
</evidence>
<reference evidence="8 9" key="1">
    <citation type="submission" date="2018-08" db="EMBL/GenBank/DDBJ databases">
        <title>A genome reference for cultivated species of the human gut microbiota.</title>
        <authorList>
            <person name="Zou Y."/>
            <person name="Xue W."/>
            <person name="Luo G."/>
        </authorList>
    </citation>
    <scope>NUCLEOTIDE SEQUENCE [LARGE SCALE GENOMIC DNA]</scope>
    <source>
        <strain evidence="8 9">AF19-13AC</strain>
    </source>
</reference>
<comment type="similarity">
    <text evidence="1">Belongs to the class-I fumarase family.</text>
</comment>
<sequence>MGGVSMSEFSYEKTVSLVRNTLVEAGSTFREDKKEAYRKAIANETNEKAKWVLETILENANAAEKNHSPLCDDTGIPHMVLEVGPDAAVSGRMLDAIKEGIAEGLQKLPGRPMAIMGDDSQRIDQSGGLNPESAGVEPAPILIRRCRDNVVRLHILMFGGGPAIRGKTYRVFHKHSTDVVLNEIVKWAIEGVSQLGCSPCTLAVGIGRSHFEATSMMLQAQVDGKFDVQSEMEQEITRRVNEADIGPLGLHGKTSVIATFMKVGPQRASGVRIICVRPACCFEPRIATVDLQMMMAEGLDSKGIVKDRL</sequence>
<evidence type="ECO:0000256" key="5">
    <source>
        <dbReference type="ARBA" id="ARBA00023014"/>
    </source>
</evidence>
<evidence type="ECO:0000256" key="4">
    <source>
        <dbReference type="ARBA" id="ARBA00023004"/>
    </source>
</evidence>
<dbReference type="AlphaFoldDB" id="A0A3E3DI12"/>
<dbReference type="EMBL" id="QTJW01000013">
    <property type="protein sequence ID" value="RGD68931.1"/>
    <property type="molecule type" value="Genomic_DNA"/>
</dbReference>
<dbReference type="PANTHER" id="PTHR43351:SF2">
    <property type="entry name" value="L(+)-TARTRATE DEHYDRATASE SUBUNIT BETA-RELATED"/>
    <property type="match status" value="1"/>
</dbReference>
<dbReference type="PANTHER" id="PTHR43351">
    <property type="entry name" value="L(+)-TARTRATE DEHYDRATASE SUBUNIT BETA"/>
    <property type="match status" value="1"/>
</dbReference>
<evidence type="ECO:0000313" key="9">
    <source>
        <dbReference type="Proteomes" id="UP000261023"/>
    </source>
</evidence>
<evidence type="ECO:0000256" key="1">
    <source>
        <dbReference type="ARBA" id="ARBA00008876"/>
    </source>
</evidence>
<dbReference type="NCBIfam" id="TIGR00722">
    <property type="entry name" value="ttdA_fumA_fumB"/>
    <property type="match status" value="1"/>
</dbReference>
<evidence type="ECO:0000259" key="7">
    <source>
        <dbReference type="Pfam" id="PF05681"/>
    </source>
</evidence>
<keyword evidence="3" id="KW-0479">Metal-binding</keyword>
<feature type="domain" description="Fe-S hydro-lyase tartrate dehydratase alpha-type catalytic" evidence="7">
    <location>
        <begin position="17"/>
        <end position="285"/>
    </location>
</feature>
<dbReference type="Pfam" id="PF05681">
    <property type="entry name" value="Fumerase"/>
    <property type="match status" value="1"/>
</dbReference>
<keyword evidence="4" id="KW-0408">Iron</keyword>
<evidence type="ECO:0000256" key="3">
    <source>
        <dbReference type="ARBA" id="ARBA00022723"/>
    </source>
</evidence>
<name>A0A3E3DI12_9FIRM</name>
<evidence type="ECO:0000256" key="6">
    <source>
        <dbReference type="ARBA" id="ARBA00023239"/>
    </source>
</evidence>
<proteinExistence type="inferred from homology"/>
<dbReference type="GO" id="GO:0051539">
    <property type="term" value="F:4 iron, 4 sulfur cluster binding"/>
    <property type="evidence" value="ECO:0007669"/>
    <property type="project" value="UniProtKB-KW"/>
</dbReference>
<dbReference type="InterPro" id="IPR004646">
    <property type="entry name" value="Fe-S_hydro-lyase_TtdA-typ_cat"/>
</dbReference>
<dbReference type="GO" id="GO:0016829">
    <property type="term" value="F:lyase activity"/>
    <property type="evidence" value="ECO:0007669"/>
    <property type="project" value="UniProtKB-KW"/>
</dbReference>
<dbReference type="Proteomes" id="UP000261023">
    <property type="component" value="Unassembled WGS sequence"/>
</dbReference>
<organism evidence="8 9">
    <name type="scientific">Hungatella hathewayi</name>
    <dbReference type="NCBI Taxonomy" id="154046"/>
    <lineage>
        <taxon>Bacteria</taxon>
        <taxon>Bacillati</taxon>
        <taxon>Bacillota</taxon>
        <taxon>Clostridia</taxon>
        <taxon>Lachnospirales</taxon>
        <taxon>Lachnospiraceae</taxon>
        <taxon>Hungatella</taxon>
    </lineage>
</organism>
<comment type="caution">
    <text evidence="8">The sequence shown here is derived from an EMBL/GenBank/DDBJ whole genome shotgun (WGS) entry which is preliminary data.</text>
</comment>
<keyword evidence="2" id="KW-0004">4Fe-4S</keyword>
<dbReference type="GO" id="GO:0046872">
    <property type="term" value="F:metal ion binding"/>
    <property type="evidence" value="ECO:0007669"/>
    <property type="project" value="UniProtKB-KW"/>
</dbReference>